<gene>
    <name evidence="1" type="ordered locus">IALB_2830</name>
</gene>
<dbReference type="Proteomes" id="UP000007394">
    <property type="component" value="Chromosome"/>
</dbReference>
<dbReference type="InterPro" id="IPR023614">
    <property type="entry name" value="Porin_dom_sf"/>
</dbReference>
<sequence length="437" mass="50320">MRGAIATKQSDKREELLHFVRNDNNPVIARDNSLEAISKSRTDYFATLVMTNTLCHCEERSDEAISISKTDCFTPFHFVRNDIQAGSLRGAIATKQSDKREGLLHFVSNDSLKLFFLIFLLLSLPLFAQNENPEFHGYIQSRFTYNDGNSSSFMIRRAKLWLDGKAPMADNITYKMQVVYRSATDENFYFQDAFADVKWNFGFLRVGKFVPNFTLQRMQSDAFIPVLERANVINNLIHGDKSSAREIGVEGNFDLLNSNLKLSLGIFNGNQKVPGNNISNNLLYSSKISYDILKNKDELINIGASFGYRYLDNQTLSKIFSSTQSITGNDYRYGFQTELKLNKFELQSEFVNANIINKNAWGYYAYAGYYFANNFQVLAQIEKYKDFNPATNDNEWYLLGLNYYFTQKNKLMADYRTQFNGKGNINIAEIQYQIFFN</sequence>
<dbReference type="STRING" id="945713.IALB_2830"/>
<dbReference type="Pfam" id="PF07396">
    <property type="entry name" value="Porin_O_P"/>
    <property type="match status" value="1"/>
</dbReference>
<dbReference type="InterPro" id="IPR010870">
    <property type="entry name" value="Porin_O/P"/>
</dbReference>
<dbReference type="HOGENOM" id="CLU_626674_0_0_10"/>
<proteinExistence type="predicted"/>
<organism evidence="1 2">
    <name type="scientific">Ignavibacterium album (strain DSM 19864 / JCM 16511 / NBRC 101810 / Mat9-16)</name>
    <dbReference type="NCBI Taxonomy" id="945713"/>
    <lineage>
        <taxon>Bacteria</taxon>
        <taxon>Pseudomonadati</taxon>
        <taxon>Ignavibacteriota</taxon>
        <taxon>Ignavibacteria</taxon>
        <taxon>Ignavibacteriales</taxon>
        <taxon>Ignavibacteriaceae</taxon>
        <taxon>Ignavibacterium</taxon>
    </lineage>
</organism>
<dbReference type="Gene3D" id="2.40.160.10">
    <property type="entry name" value="Porin"/>
    <property type="match status" value="1"/>
</dbReference>
<dbReference type="KEGG" id="ial:IALB_2830"/>
<name>I0ANH6_IGNAJ</name>
<reference evidence="1 2" key="1">
    <citation type="journal article" date="2012" name="Front. Microbiol.">
        <title>Complete genome of Ignavibacterium album, a metabolically versatile, flagellated, facultative anaerobe from the phylum Chlorobi.</title>
        <authorList>
            <person name="Liu Z."/>
            <person name="Frigaard N.-U."/>
            <person name="Vogl K."/>
            <person name="Iino T."/>
            <person name="Ohkuma M."/>
            <person name="Overmann J."/>
            <person name="Bryant D.A."/>
        </authorList>
    </citation>
    <scope>NUCLEOTIDE SEQUENCE [LARGE SCALE GENOMIC DNA]</scope>
    <source>
        <strain evidence="2">DSM 19864 / JCM 16511 / NBRC 101810 / Mat9-16</strain>
    </source>
</reference>
<protein>
    <submittedName>
        <fullName evidence="1">Phosphate-selective porin O and P superfamily protein</fullName>
    </submittedName>
</protein>
<dbReference type="SUPFAM" id="SSF56935">
    <property type="entry name" value="Porins"/>
    <property type="match status" value="1"/>
</dbReference>
<evidence type="ECO:0000313" key="1">
    <source>
        <dbReference type="EMBL" id="AFH50533.1"/>
    </source>
</evidence>
<keyword evidence="2" id="KW-1185">Reference proteome</keyword>
<accession>I0ANH6</accession>
<dbReference type="EMBL" id="CP003418">
    <property type="protein sequence ID" value="AFH50533.1"/>
    <property type="molecule type" value="Genomic_DNA"/>
</dbReference>
<dbReference type="AlphaFoldDB" id="I0ANH6"/>
<dbReference type="eggNOG" id="COG3746">
    <property type="taxonomic scope" value="Bacteria"/>
</dbReference>
<evidence type="ECO:0000313" key="2">
    <source>
        <dbReference type="Proteomes" id="UP000007394"/>
    </source>
</evidence>